<comment type="caution">
    <text evidence="5">The sequence shown here is derived from an EMBL/GenBank/DDBJ whole genome shotgun (WGS) entry which is preliminary data.</text>
</comment>
<keyword evidence="1" id="KW-0805">Transcription regulation</keyword>
<dbReference type="InterPro" id="IPR016032">
    <property type="entry name" value="Sig_transdc_resp-reg_C-effctor"/>
</dbReference>
<keyword evidence="6" id="KW-1185">Reference proteome</keyword>
<sequence length="219" mass="25235">MLDCADKTEPISILFICKDNIQSQFVERELNNLPNTHVIRKNLTPPSVTHEDFDDYSVALISYKMPTIQALIRELARRSQSTDLIVYDVPDSITEPDIKKLKNLKGCLYESAPVEHLSKCVKAVSEGEYWLPRKLMSTLISVYKPLAYQVLESSQMKLLSQREIEILQLLAKRKTNGQIAELLFLAESTVKTHLYRIYKKISVKNRREAIAKINYHVLQ</sequence>
<proteinExistence type="predicted"/>
<evidence type="ECO:0000313" key="6">
    <source>
        <dbReference type="Proteomes" id="UP000709336"/>
    </source>
</evidence>
<organism evidence="5 6">
    <name type="scientific">Alteromonas ponticola</name>
    <dbReference type="NCBI Taxonomy" id="2720613"/>
    <lineage>
        <taxon>Bacteria</taxon>
        <taxon>Pseudomonadati</taxon>
        <taxon>Pseudomonadota</taxon>
        <taxon>Gammaproteobacteria</taxon>
        <taxon>Alteromonadales</taxon>
        <taxon>Alteromonadaceae</taxon>
        <taxon>Alteromonas/Salinimonas group</taxon>
        <taxon>Alteromonas</taxon>
    </lineage>
</organism>
<gene>
    <name evidence="5" type="ORF">HCJ96_10570</name>
</gene>
<dbReference type="Gene3D" id="1.10.10.10">
    <property type="entry name" value="Winged helix-like DNA-binding domain superfamily/Winged helix DNA-binding domain"/>
    <property type="match status" value="1"/>
</dbReference>
<evidence type="ECO:0000259" key="4">
    <source>
        <dbReference type="PROSITE" id="PS50043"/>
    </source>
</evidence>
<feature type="domain" description="HTH luxR-type" evidence="4">
    <location>
        <begin position="152"/>
        <end position="217"/>
    </location>
</feature>
<accession>A0ABX1R1Y6</accession>
<dbReference type="Proteomes" id="UP000709336">
    <property type="component" value="Unassembled WGS sequence"/>
</dbReference>
<evidence type="ECO:0000256" key="2">
    <source>
        <dbReference type="ARBA" id="ARBA00023125"/>
    </source>
</evidence>
<dbReference type="InterPro" id="IPR036388">
    <property type="entry name" value="WH-like_DNA-bd_sf"/>
</dbReference>
<dbReference type="SMART" id="SM00421">
    <property type="entry name" value="HTH_LUXR"/>
    <property type="match status" value="1"/>
</dbReference>
<evidence type="ECO:0000313" key="5">
    <source>
        <dbReference type="EMBL" id="NMH60465.1"/>
    </source>
</evidence>
<dbReference type="Gene3D" id="3.40.50.2300">
    <property type="match status" value="1"/>
</dbReference>
<keyword evidence="3" id="KW-0804">Transcription</keyword>
<dbReference type="EMBL" id="JAATNW010000005">
    <property type="protein sequence ID" value="NMH60465.1"/>
    <property type="molecule type" value="Genomic_DNA"/>
</dbReference>
<evidence type="ECO:0000256" key="1">
    <source>
        <dbReference type="ARBA" id="ARBA00023015"/>
    </source>
</evidence>
<reference evidence="5 6" key="1">
    <citation type="submission" date="2020-03" db="EMBL/GenBank/DDBJ databases">
        <title>Alteromonas ponticola sp. nov., isolated from seawater.</title>
        <authorList>
            <person name="Yoon J.-H."/>
            <person name="Kim Y.-O."/>
        </authorList>
    </citation>
    <scope>NUCLEOTIDE SEQUENCE [LARGE SCALE GENOMIC DNA]</scope>
    <source>
        <strain evidence="5 6">MYP5</strain>
    </source>
</reference>
<dbReference type="InterPro" id="IPR000792">
    <property type="entry name" value="Tscrpt_reg_LuxR_C"/>
</dbReference>
<protein>
    <submittedName>
        <fullName evidence="5">Response regulator transcription factor</fullName>
    </submittedName>
</protein>
<dbReference type="Pfam" id="PF00196">
    <property type="entry name" value="GerE"/>
    <property type="match status" value="1"/>
</dbReference>
<dbReference type="SUPFAM" id="SSF46894">
    <property type="entry name" value="C-terminal effector domain of the bipartite response regulators"/>
    <property type="match status" value="1"/>
</dbReference>
<name>A0ABX1R1Y6_9ALTE</name>
<dbReference type="CDD" id="cd06170">
    <property type="entry name" value="LuxR_C_like"/>
    <property type="match status" value="1"/>
</dbReference>
<dbReference type="PRINTS" id="PR00038">
    <property type="entry name" value="HTHLUXR"/>
</dbReference>
<evidence type="ECO:0000256" key="3">
    <source>
        <dbReference type="ARBA" id="ARBA00023163"/>
    </source>
</evidence>
<dbReference type="PANTHER" id="PTHR44688">
    <property type="entry name" value="DNA-BINDING TRANSCRIPTIONAL ACTIVATOR DEVR_DOSR"/>
    <property type="match status" value="1"/>
</dbReference>
<dbReference type="PANTHER" id="PTHR44688:SF16">
    <property type="entry name" value="DNA-BINDING TRANSCRIPTIONAL ACTIVATOR DEVR_DOSR"/>
    <property type="match status" value="1"/>
</dbReference>
<dbReference type="RefSeq" id="WP_169211021.1">
    <property type="nucleotide sequence ID" value="NZ_JAATNW010000005.1"/>
</dbReference>
<keyword evidence="2" id="KW-0238">DNA-binding</keyword>
<dbReference type="PROSITE" id="PS50043">
    <property type="entry name" value="HTH_LUXR_2"/>
    <property type="match status" value="1"/>
</dbReference>